<proteinExistence type="predicted"/>
<dbReference type="PhylomeDB" id="Q9UZP2"/>
<protein>
    <submittedName>
        <fullName evidence="1">Uncharacterized protein</fullName>
    </submittedName>
</protein>
<dbReference type="eggNOG" id="arCOG05879">
    <property type="taxonomic scope" value="Archaea"/>
</dbReference>
<dbReference type="EMBL" id="AJ248286">
    <property type="protein sequence ID" value="CAB50014.1"/>
    <property type="molecule type" value="Genomic_DNA"/>
</dbReference>
<keyword evidence="2" id="KW-1185">Reference proteome</keyword>
<dbReference type="STRING" id="272844.PAB1635"/>
<reference evidence="1 2" key="1">
    <citation type="journal article" date="2003" name="Mol. Microbiol.">
        <title>An integrated analysis of the genome of the hyperthermophilic archaeon Pyrococcus abyssi.</title>
        <authorList>
            <person name="Cohen G."/>
            <person name="Barbe V."/>
            <person name="Flament D."/>
            <person name="Galperin M."/>
            <person name="Heilig R."/>
            <person name="Ripp R."/>
            <person name="Lecompte O."/>
            <person name="Prieur D."/>
            <person name="Poch O."/>
            <person name="Quellerou J."/>
            <person name="Thierry J.C."/>
            <person name="Van der Oost J."/>
            <person name="Weissenbach J."/>
            <person name="Zivanovic Y."/>
            <person name="Forterre P."/>
        </authorList>
    </citation>
    <scope>NUCLEOTIDE SEQUENCE [LARGE SCALE GENOMIC DNA]</scope>
    <source>
        <strain evidence="2">GE5 / Orsay</strain>
    </source>
</reference>
<accession>Q9UZP2</accession>
<organism evidence="1 2">
    <name type="scientific">Pyrococcus abyssi (strain GE5 / Orsay)</name>
    <dbReference type="NCBI Taxonomy" id="272844"/>
    <lineage>
        <taxon>Archaea</taxon>
        <taxon>Methanobacteriati</taxon>
        <taxon>Methanobacteriota</taxon>
        <taxon>Thermococci</taxon>
        <taxon>Thermococcales</taxon>
        <taxon>Thermococcaceae</taxon>
        <taxon>Pyrococcus</taxon>
    </lineage>
</organism>
<evidence type="ECO:0000313" key="1">
    <source>
        <dbReference type="EMBL" id="CAB50014.1"/>
    </source>
</evidence>
<gene>
    <name evidence="1" type="ORF">PAB1635</name>
</gene>
<name>Q9UZP2_PYRAB</name>
<dbReference type="KEGG" id="pab:PAB1635"/>
<dbReference type="PATRIC" id="fig|272844.11.peg.1160"/>
<evidence type="ECO:0000313" key="2">
    <source>
        <dbReference type="Proteomes" id="UP000000810"/>
    </source>
</evidence>
<dbReference type="PIR" id="A75089">
    <property type="entry name" value="A75089"/>
</dbReference>
<sequence>MKPLVSRRIDFRRSSIHILTNGYRNSFILYSGRYYWVVYMVVIKRNPDRFLRELKKHYDLVMRIPSSEYLRNPDFVVVDPKTGKKIKVSFVTLDDGEFAGVVYDETS</sequence>
<dbReference type="Proteomes" id="UP000000810">
    <property type="component" value="Chromosome"/>
</dbReference>
<dbReference type="AlphaFoldDB" id="Q9UZP2"/>
<dbReference type="HOGENOM" id="CLU_2204201_0_0_2"/>